<feature type="region of interest" description="Disordered" evidence="1">
    <location>
        <begin position="1"/>
        <end position="34"/>
    </location>
</feature>
<reference evidence="2 3" key="1">
    <citation type="journal article" date="2021" name="Hortic Res">
        <title>Chromosome-scale assembly of the Dendrobium chrysotoxum genome enhances the understanding of orchid evolution.</title>
        <authorList>
            <person name="Zhang Y."/>
            <person name="Zhang G.Q."/>
            <person name="Zhang D."/>
            <person name="Liu X.D."/>
            <person name="Xu X.Y."/>
            <person name="Sun W.H."/>
            <person name="Yu X."/>
            <person name="Zhu X."/>
            <person name="Wang Z.W."/>
            <person name="Zhao X."/>
            <person name="Zhong W.Y."/>
            <person name="Chen H."/>
            <person name="Yin W.L."/>
            <person name="Huang T."/>
            <person name="Niu S.C."/>
            <person name="Liu Z.J."/>
        </authorList>
    </citation>
    <scope>NUCLEOTIDE SEQUENCE [LARGE SCALE GENOMIC DNA]</scope>
    <source>
        <strain evidence="2">Lindl</strain>
    </source>
</reference>
<sequence>MKKVLNTSPTEISPFSANFPPYQKSNAQDRNDKHGEQPIAIPVIQALFTATLFGSSCAF</sequence>
<name>A0AAV7GCL0_DENCH</name>
<accession>A0AAV7GCL0</accession>
<keyword evidence="3" id="KW-1185">Reference proteome</keyword>
<gene>
    <name evidence="2" type="ORF">IEQ34_017793</name>
</gene>
<evidence type="ECO:0000256" key="1">
    <source>
        <dbReference type="SAM" id="MobiDB-lite"/>
    </source>
</evidence>
<protein>
    <submittedName>
        <fullName evidence="2">Uncharacterized protein</fullName>
    </submittedName>
</protein>
<comment type="caution">
    <text evidence="2">The sequence shown here is derived from an EMBL/GenBank/DDBJ whole genome shotgun (WGS) entry which is preliminary data.</text>
</comment>
<dbReference type="Proteomes" id="UP000775213">
    <property type="component" value="Unassembled WGS sequence"/>
</dbReference>
<dbReference type="AlphaFoldDB" id="A0AAV7GCL0"/>
<organism evidence="2 3">
    <name type="scientific">Dendrobium chrysotoxum</name>
    <name type="common">Orchid</name>
    <dbReference type="NCBI Taxonomy" id="161865"/>
    <lineage>
        <taxon>Eukaryota</taxon>
        <taxon>Viridiplantae</taxon>
        <taxon>Streptophyta</taxon>
        <taxon>Embryophyta</taxon>
        <taxon>Tracheophyta</taxon>
        <taxon>Spermatophyta</taxon>
        <taxon>Magnoliopsida</taxon>
        <taxon>Liliopsida</taxon>
        <taxon>Asparagales</taxon>
        <taxon>Orchidaceae</taxon>
        <taxon>Epidendroideae</taxon>
        <taxon>Malaxideae</taxon>
        <taxon>Dendrobiinae</taxon>
        <taxon>Dendrobium</taxon>
    </lineage>
</organism>
<proteinExistence type="predicted"/>
<dbReference type="EMBL" id="JAGFBR010000016">
    <property type="protein sequence ID" value="KAH0453469.1"/>
    <property type="molecule type" value="Genomic_DNA"/>
</dbReference>
<evidence type="ECO:0000313" key="3">
    <source>
        <dbReference type="Proteomes" id="UP000775213"/>
    </source>
</evidence>
<evidence type="ECO:0000313" key="2">
    <source>
        <dbReference type="EMBL" id="KAH0453469.1"/>
    </source>
</evidence>
<feature type="compositionally biased region" description="Polar residues" evidence="1">
    <location>
        <begin position="1"/>
        <end position="16"/>
    </location>
</feature>